<proteinExistence type="predicted"/>
<dbReference type="Gene3D" id="3.30.450.20">
    <property type="entry name" value="PAS domain"/>
    <property type="match status" value="2"/>
</dbReference>
<feature type="domain" description="PAS" evidence="16">
    <location>
        <begin position="220"/>
        <end position="284"/>
    </location>
</feature>
<keyword evidence="9 17" id="KW-0418">Kinase</keyword>
<keyword evidence="7 14" id="KW-0812">Transmembrane</keyword>
<evidence type="ECO:0000256" key="3">
    <source>
        <dbReference type="ARBA" id="ARBA00012438"/>
    </source>
</evidence>
<evidence type="ECO:0000256" key="10">
    <source>
        <dbReference type="ARBA" id="ARBA00022840"/>
    </source>
</evidence>
<dbReference type="InterPro" id="IPR004358">
    <property type="entry name" value="Sig_transdc_His_kin-like_C"/>
</dbReference>
<keyword evidence="10" id="KW-0067">ATP-binding</keyword>
<dbReference type="PROSITE" id="PS50109">
    <property type="entry name" value="HIS_KIN"/>
    <property type="match status" value="1"/>
</dbReference>
<keyword evidence="11 14" id="KW-1133">Transmembrane helix</keyword>
<evidence type="ECO:0000313" key="17">
    <source>
        <dbReference type="EMBL" id="OAS86590.1"/>
    </source>
</evidence>
<dbReference type="SUPFAM" id="SSF55785">
    <property type="entry name" value="PYP-like sensor domain (PAS domain)"/>
    <property type="match status" value="1"/>
</dbReference>
<evidence type="ECO:0000256" key="5">
    <source>
        <dbReference type="ARBA" id="ARBA00022553"/>
    </source>
</evidence>
<evidence type="ECO:0000256" key="11">
    <source>
        <dbReference type="ARBA" id="ARBA00022989"/>
    </source>
</evidence>
<protein>
    <recommendedName>
        <fullName evidence="3">histidine kinase</fullName>
        <ecNumber evidence="3">2.7.13.3</ecNumber>
    </recommendedName>
</protein>
<dbReference type="RefSeq" id="WP_066330675.1">
    <property type="nucleotide sequence ID" value="NZ_LWSG01000012.1"/>
</dbReference>
<dbReference type="InterPro" id="IPR000014">
    <property type="entry name" value="PAS"/>
</dbReference>
<dbReference type="InterPro" id="IPR003594">
    <property type="entry name" value="HATPase_dom"/>
</dbReference>
<feature type="transmembrane region" description="Helical" evidence="14">
    <location>
        <begin position="176"/>
        <end position="195"/>
    </location>
</feature>
<dbReference type="SMART" id="SM00387">
    <property type="entry name" value="HATPase_c"/>
    <property type="match status" value="1"/>
</dbReference>
<gene>
    <name evidence="17" type="ORF">A6K24_03515</name>
</gene>
<dbReference type="InterPro" id="IPR036890">
    <property type="entry name" value="HATPase_C_sf"/>
</dbReference>
<keyword evidence="8" id="KW-0547">Nucleotide-binding</keyword>
<dbReference type="FunFam" id="3.30.450.20:FF:000018">
    <property type="entry name" value="Sensor histidine kinase DcuS"/>
    <property type="match status" value="1"/>
</dbReference>
<keyword evidence="18" id="KW-1185">Reference proteome</keyword>
<evidence type="ECO:0000256" key="6">
    <source>
        <dbReference type="ARBA" id="ARBA00022679"/>
    </source>
</evidence>
<dbReference type="EMBL" id="LWSG01000012">
    <property type="protein sequence ID" value="OAS86590.1"/>
    <property type="molecule type" value="Genomic_DNA"/>
</dbReference>
<accession>A0A179SZN7</accession>
<evidence type="ECO:0000256" key="8">
    <source>
        <dbReference type="ARBA" id="ARBA00022741"/>
    </source>
</evidence>
<dbReference type="InterPro" id="IPR013767">
    <property type="entry name" value="PAS_fold"/>
</dbReference>
<dbReference type="GO" id="GO:0006355">
    <property type="term" value="P:regulation of DNA-templated transcription"/>
    <property type="evidence" value="ECO:0007669"/>
    <property type="project" value="InterPro"/>
</dbReference>
<comment type="caution">
    <text evidence="17">The sequence shown here is derived from an EMBL/GenBank/DDBJ whole genome shotgun (WGS) entry which is preliminary data.</text>
</comment>
<evidence type="ECO:0000256" key="1">
    <source>
        <dbReference type="ARBA" id="ARBA00000085"/>
    </source>
</evidence>
<dbReference type="NCBIfam" id="TIGR00229">
    <property type="entry name" value="sensory_box"/>
    <property type="match status" value="1"/>
</dbReference>
<dbReference type="PROSITE" id="PS50112">
    <property type="entry name" value="PAS"/>
    <property type="match status" value="1"/>
</dbReference>
<keyword evidence="6" id="KW-0808">Transferase</keyword>
<reference evidence="18" key="1">
    <citation type="submission" date="2016-04" db="EMBL/GenBank/DDBJ databases">
        <authorList>
            <person name="Lyu Z."/>
            <person name="Lyu W."/>
        </authorList>
    </citation>
    <scope>NUCLEOTIDE SEQUENCE [LARGE SCALE GENOMIC DNA]</scope>
    <source>
        <strain evidence="18">C44</strain>
    </source>
</reference>
<dbReference type="InterPro" id="IPR005467">
    <property type="entry name" value="His_kinase_dom"/>
</dbReference>
<dbReference type="AlphaFoldDB" id="A0A179SZN7"/>
<evidence type="ECO:0000313" key="18">
    <source>
        <dbReference type="Proteomes" id="UP000078534"/>
    </source>
</evidence>
<organism evidence="17 18">
    <name type="scientific">Metabacillus litoralis</name>
    <dbReference type="NCBI Taxonomy" id="152268"/>
    <lineage>
        <taxon>Bacteria</taxon>
        <taxon>Bacillati</taxon>
        <taxon>Bacillota</taxon>
        <taxon>Bacilli</taxon>
        <taxon>Bacillales</taxon>
        <taxon>Bacillaceae</taxon>
        <taxon>Metabacillus</taxon>
    </lineage>
</organism>
<comment type="subcellular location">
    <subcellularLocation>
        <location evidence="2">Cell membrane</location>
        <topology evidence="2">Multi-pass membrane protein</topology>
    </subcellularLocation>
</comment>
<dbReference type="CDD" id="cd00130">
    <property type="entry name" value="PAS"/>
    <property type="match status" value="1"/>
</dbReference>
<evidence type="ECO:0000256" key="2">
    <source>
        <dbReference type="ARBA" id="ARBA00004651"/>
    </source>
</evidence>
<evidence type="ECO:0000256" key="14">
    <source>
        <dbReference type="SAM" id="Phobius"/>
    </source>
</evidence>
<feature type="domain" description="Histidine kinase" evidence="15">
    <location>
        <begin position="337"/>
        <end position="532"/>
    </location>
</feature>
<dbReference type="STRING" id="152268.A6K24_03515"/>
<dbReference type="PRINTS" id="PR00344">
    <property type="entry name" value="BCTRLSENSOR"/>
</dbReference>
<evidence type="ECO:0000256" key="7">
    <source>
        <dbReference type="ARBA" id="ARBA00022692"/>
    </source>
</evidence>
<evidence type="ECO:0000256" key="4">
    <source>
        <dbReference type="ARBA" id="ARBA00022475"/>
    </source>
</evidence>
<dbReference type="GO" id="GO:0005524">
    <property type="term" value="F:ATP binding"/>
    <property type="evidence" value="ECO:0007669"/>
    <property type="project" value="UniProtKB-KW"/>
</dbReference>
<dbReference type="Proteomes" id="UP000078534">
    <property type="component" value="Unassembled WGS sequence"/>
</dbReference>
<dbReference type="InterPro" id="IPR016120">
    <property type="entry name" value="Sig_transdc_His_kin_SpoOB"/>
</dbReference>
<feature type="transmembrane region" description="Helical" evidence="14">
    <location>
        <begin position="12"/>
        <end position="33"/>
    </location>
</feature>
<dbReference type="GO" id="GO:0005886">
    <property type="term" value="C:plasma membrane"/>
    <property type="evidence" value="ECO:0007669"/>
    <property type="project" value="UniProtKB-SubCell"/>
</dbReference>
<dbReference type="SUPFAM" id="SSF55874">
    <property type="entry name" value="ATPase domain of HSP90 chaperone/DNA topoisomerase II/histidine kinase"/>
    <property type="match status" value="1"/>
</dbReference>
<dbReference type="Pfam" id="PF14689">
    <property type="entry name" value="SPOB_a"/>
    <property type="match status" value="1"/>
</dbReference>
<dbReference type="Gene3D" id="3.30.565.10">
    <property type="entry name" value="Histidine kinase-like ATPase, C-terminal domain"/>
    <property type="match status" value="1"/>
</dbReference>
<dbReference type="Pfam" id="PF02518">
    <property type="entry name" value="HATPase_c"/>
    <property type="match status" value="1"/>
</dbReference>
<dbReference type="InterPro" id="IPR039506">
    <property type="entry name" value="SPOB_a"/>
</dbReference>
<dbReference type="Pfam" id="PF17203">
    <property type="entry name" value="sCache_3_2"/>
    <property type="match status" value="1"/>
</dbReference>
<dbReference type="SUPFAM" id="SSF103190">
    <property type="entry name" value="Sensory domain-like"/>
    <property type="match status" value="1"/>
</dbReference>
<sequence>MKKFQRVKLQERIIIFAVSLIIFIVVLCSLLYYHTLSTTVEKQLSKRALHVATTIASMPEIQHAFYMNDPSVVIQPIVENIRIQIDAEYIVVGNKKGIRYSHPLSERIGKKMVGGDNERALKDGKSYVSKATGSLGPSLRGKVPVIGGNGEILGVVSVGFLIEDVHDLIIDYAKPVIWIAIIVLIIGTIGSIILANSIKRIMFGLEPDEISMLLKQRNAVIESVREGIMVINNQGKIVIINQAAYEILSLDSEKQVVGEAVLDIIPNTSLVEVLETGEEQFDRQMELNNKQIIANRLPVKSGNEVIGVVSSFRLKSDIDQLTEELSQVKRYTEALRAQTHEFNNLLYTISGLIQLGSNDEALELIHKETENQKDFVQFLMKKIKDPWLGGIILGFYNRAKELKITFEFDRESSIEKLPKHIDNSYLVSILGNVMMNAFEAMEKLKNHDKKVRLFITDIGNDLLFEIEDAGPGIEDHQMSHIFRKGFSTKEGGNRGLGLSRVTELVGEMHGSIAVEKGEFGGALFIVAIPKEGVMFNEY</sequence>
<evidence type="ECO:0000259" key="16">
    <source>
        <dbReference type="PROSITE" id="PS50112"/>
    </source>
</evidence>
<evidence type="ECO:0000259" key="15">
    <source>
        <dbReference type="PROSITE" id="PS50109"/>
    </source>
</evidence>
<comment type="catalytic activity">
    <reaction evidence="1">
        <text>ATP + protein L-histidine = ADP + protein N-phospho-L-histidine.</text>
        <dbReference type="EC" id="2.7.13.3"/>
    </reaction>
</comment>
<keyword evidence="4" id="KW-1003">Cell membrane</keyword>
<evidence type="ECO:0000256" key="12">
    <source>
        <dbReference type="ARBA" id="ARBA00023012"/>
    </source>
</evidence>
<dbReference type="CDD" id="cd18773">
    <property type="entry name" value="PDC1_HK_sensor"/>
    <property type="match status" value="1"/>
</dbReference>
<dbReference type="OrthoDB" id="9792686at2"/>
<dbReference type="GO" id="GO:0000155">
    <property type="term" value="F:phosphorelay sensor kinase activity"/>
    <property type="evidence" value="ECO:0007669"/>
    <property type="project" value="InterPro"/>
</dbReference>
<keyword evidence="5" id="KW-0597">Phosphoprotein</keyword>
<dbReference type="EC" id="2.7.13.3" evidence="3"/>
<dbReference type="SUPFAM" id="SSF55890">
    <property type="entry name" value="Sporulation response regulatory protein Spo0B"/>
    <property type="match status" value="1"/>
</dbReference>
<name>A0A179SZN7_9BACI</name>
<dbReference type="PANTHER" id="PTHR43547:SF3">
    <property type="entry name" value="SENSOR PROTEIN CITS"/>
    <property type="match status" value="1"/>
</dbReference>
<dbReference type="Gene3D" id="1.10.287.130">
    <property type="match status" value="1"/>
</dbReference>
<evidence type="ECO:0000256" key="9">
    <source>
        <dbReference type="ARBA" id="ARBA00022777"/>
    </source>
</evidence>
<dbReference type="Pfam" id="PF00989">
    <property type="entry name" value="PAS"/>
    <property type="match status" value="1"/>
</dbReference>
<keyword evidence="13 14" id="KW-0472">Membrane</keyword>
<dbReference type="InterPro" id="IPR035965">
    <property type="entry name" value="PAS-like_dom_sf"/>
</dbReference>
<keyword evidence="12" id="KW-0902">Two-component regulatory system</keyword>
<evidence type="ECO:0000256" key="13">
    <source>
        <dbReference type="ARBA" id="ARBA00023136"/>
    </source>
</evidence>
<dbReference type="SMART" id="SM00091">
    <property type="entry name" value="PAS"/>
    <property type="match status" value="1"/>
</dbReference>
<dbReference type="PANTHER" id="PTHR43547">
    <property type="entry name" value="TWO-COMPONENT HISTIDINE KINASE"/>
    <property type="match status" value="1"/>
</dbReference>
<dbReference type="InterPro" id="IPR029151">
    <property type="entry name" value="Sensor-like_sf"/>
</dbReference>
<dbReference type="InterPro" id="IPR033463">
    <property type="entry name" value="sCache_3"/>
</dbReference>